<evidence type="ECO:0000256" key="2">
    <source>
        <dbReference type="ARBA" id="ARBA00022801"/>
    </source>
</evidence>
<dbReference type="FunFam" id="2.40.10.10:FF:000002">
    <property type="entry name" value="Transmembrane protease serine"/>
    <property type="match status" value="1"/>
</dbReference>
<dbReference type="InterPro" id="IPR001254">
    <property type="entry name" value="Trypsin_dom"/>
</dbReference>
<dbReference type="SMART" id="SM00020">
    <property type="entry name" value="Tryp_SPc"/>
    <property type="match status" value="1"/>
</dbReference>
<dbReference type="CDD" id="cd00190">
    <property type="entry name" value="Tryp_SPc"/>
    <property type="match status" value="1"/>
</dbReference>
<gene>
    <name evidence="8" type="primary">LOC115886144</name>
</gene>
<dbReference type="KEGG" id="soy:115886144"/>
<dbReference type="PROSITE" id="PS00135">
    <property type="entry name" value="TRYPSIN_SER"/>
    <property type="match status" value="1"/>
</dbReference>
<dbReference type="Gene3D" id="2.40.10.10">
    <property type="entry name" value="Trypsin-like serine proteases"/>
    <property type="match status" value="2"/>
</dbReference>
<dbReference type="GO" id="GO:0006508">
    <property type="term" value="P:proteolysis"/>
    <property type="evidence" value="ECO:0007669"/>
    <property type="project" value="UniProtKB-KW"/>
</dbReference>
<proteinExistence type="inferred from homology"/>
<dbReference type="InterPro" id="IPR009003">
    <property type="entry name" value="Peptidase_S1_PA"/>
</dbReference>
<dbReference type="RefSeq" id="XP_030761082.1">
    <property type="nucleotide sequence ID" value="XM_030905222.1"/>
</dbReference>
<reference evidence="8" key="1">
    <citation type="submission" date="2025-08" db="UniProtKB">
        <authorList>
            <consortium name="RefSeq"/>
        </authorList>
    </citation>
    <scope>IDENTIFICATION</scope>
    <source>
        <tissue evidence="8">Gonads</tissue>
    </source>
</reference>
<organism evidence="7 8">
    <name type="scientific">Sitophilus oryzae</name>
    <name type="common">Rice weevil</name>
    <name type="synonym">Curculio oryzae</name>
    <dbReference type="NCBI Taxonomy" id="7048"/>
    <lineage>
        <taxon>Eukaryota</taxon>
        <taxon>Metazoa</taxon>
        <taxon>Ecdysozoa</taxon>
        <taxon>Arthropoda</taxon>
        <taxon>Hexapoda</taxon>
        <taxon>Insecta</taxon>
        <taxon>Pterygota</taxon>
        <taxon>Neoptera</taxon>
        <taxon>Endopterygota</taxon>
        <taxon>Coleoptera</taxon>
        <taxon>Polyphaga</taxon>
        <taxon>Cucujiformia</taxon>
        <taxon>Curculionidae</taxon>
        <taxon>Dryophthorinae</taxon>
        <taxon>Sitophilus</taxon>
    </lineage>
</organism>
<dbReference type="SUPFAM" id="SSF50494">
    <property type="entry name" value="Trypsin-like serine proteases"/>
    <property type="match status" value="1"/>
</dbReference>
<keyword evidence="7" id="KW-1185">Reference proteome</keyword>
<dbReference type="PANTHER" id="PTHR24264">
    <property type="entry name" value="TRYPSIN-RELATED"/>
    <property type="match status" value="1"/>
</dbReference>
<dbReference type="InterPro" id="IPR033116">
    <property type="entry name" value="TRYPSIN_SER"/>
</dbReference>
<dbReference type="AlphaFoldDB" id="A0A6J2YCA5"/>
<dbReference type="GeneID" id="115886144"/>
<evidence type="ECO:0000256" key="1">
    <source>
        <dbReference type="ARBA" id="ARBA00022670"/>
    </source>
</evidence>
<comment type="similarity">
    <text evidence="5">Belongs to the peptidase S1 family. CLIP subfamily.</text>
</comment>
<feature type="domain" description="Peptidase S1" evidence="6">
    <location>
        <begin position="1"/>
        <end position="191"/>
    </location>
</feature>
<dbReference type="PRINTS" id="PR00722">
    <property type="entry name" value="CHYMOTRYPSIN"/>
</dbReference>
<sequence>MTSWDVAKLTVRLGDHNIKTNSEVNHIEKRVKRVVRHRGFDSRTLYNDISILTLDSPVQFSNVIRPICLPSAGGRDLAGSTGTVIGWGSIRESGPQPAVLQEVNIPIWSNRDCKQKYGAAAPGGIVEHMVCAGQANRDSCSGDSGGPLMVNHGKWTQIGIVSWGIGCGKGQYPGVYTRVQSFLPWIMKNLNK</sequence>
<name>A0A6J2YCA5_SITOR</name>
<evidence type="ECO:0000256" key="4">
    <source>
        <dbReference type="ARBA" id="ARBA00023157"/>
    </source>
</evidence>
<evidence type="ECO:0000313" key="7">
    <source>
        <dbReference type="Proteomes" id="UP000504635"/>
    </source>
</evidence>
<dbReference type="GO" id="GO:0004252">
    <property type="term" value="F:serine-type endopeptidase activity"/>
    <property type="evidence" value="ECO:0007669"/>
    <property type="project" value="InterPro"/>
</dbReference>
<dbReference type="PANTHER" id="PTHR24264:SF83">
    <property type="entry name" value="COMPLEMENT FACTOR I"/>
    <property type="match status" value="1"/>
</dbReference>
<keyword evidence="4" id="KW-1015">Disulfide bond</keyword>
<dbReference type="Pfam" id="PF00089">
    <property type="entry name" value="Trypsin"/>
    <property type="match status" value="1"/>
</dbReference>
<dbReference type="PROSITE" id="PS50240">
    <property type="entry name" value="TRYPSIN_DOM"/>
    <property type="match status" value="1"/>
</dbReference>
<dbReference type="OrthoDB" id="546450at2759"/>
<evidence type="ECO:0000259" key="6">
    <source>
        <dbReference type="PROSITE" id="PS50240"/>
    </source>
</evidence>
<dbReference type="InParanoid" id="A0A6J2YCA5"/>
<evidence type="ECO:0000256" key="3">
    <source>
        <dbReference type="ARBA" id="ARBA00022825"/>
    </source>
</evidence>
<dbReference type="InterPro" id="IPR001314">
    <property type="entry name" value="Peptidase_S1A"/>
</dbReference>
<evidence type="ECO:0000256" key="5">
    <source>
        <dbReference type="ARBA" id="ARBA00024195"/>
    </source>
</evidence>
<keyword evidence="2" id="KW-0378">Hydrolase</keyword>
<keyword evidence="1" id="KW-0645">Protease</keyword>
<dbReference type="Proteomes" id="UP000504635">
    <property type="component" value="Unplaced"/>
</dbReference>
<evidence type="ECO:0000313" key="8">
    <source>
        <dbReference type="RefSeq" id="XP_030761082.1"/>
    </source>
</evidence>
<dbReference type="InterPro" id="IPR043504">
    <property type="entry name" value="Peptidase_S1_PA_chymotrypsin"/>
</dbReference>
<dbReference type="InterPro" id="IPR050127">
    <property type="entry name" value="Serine_Proteases_S1"/>
</dbReference>
<protein>
    <submittedName>
        <fullName evidence="8">Proclotting enzyme-like</fullName>
    </submittedName>
</protein>
<dbReference type="GO" id="GO:0005615">
    <property type="term" value="C:extracellular space"/>
    <property type="evidence" value="ECO:0007669"/>
    <property type="project" value="TreeGrafter"/>
</dbReference>
<accession>A0A6J2YCA5</accession>
<keyword evidence="3" id="KW-0720">Serine protease</keyword>